<dbReference type="EMBL" id="CP065600">
    <property type="protein sequence ID" value="QPQ91128.1"/>
    <property type="molecule type" value="Genomic_DNA"/>
</dbReference>
<keyword evidence="5" id="KW-1185">Reference proteome</keyword>
<feature type="region of interest" description="Disordered" evidence="1">
    <location>
        <begin position="138"/>
        <end position="157"/>
    </location>
</feature>
<proteinExistence type="predicted"/>
<evidence type="ECO:0000313" key="5">
    <source>
        <dbReference type="Proteomes" id="UP001056386"/>
    </source>
</evidence>
<protein>
    <submittedName>
        <fullName evidence="2">Phage tail assembly protein</fullName>
    </submittedName>
</protein>
<dbReference type="Proteomes" id="UP000594892">
    <property type="component" value="Chromosome 1"/>
</dbReference>
<dbReference type="InterPro" id="IPR056974">
    <property type="entry name" value="Tail_Gp41-like"/>
</dbReference>
<dbReference type="GeneID" id="45693798"/>
<evidence type="ECO:0000313" key="3">
    <source>
        <dbReference type="EMBL" id="USS42827.1"/>
    </source>
</evidence>
<dbReference type="Proteomes" id="UP001056386">
    <property type="component" value="Chromosome 2"/>
</dbReference>
<dbReference type="AlphaFoldDB" id="A0AAP9XYV5"/>
<gene>
    <name evidence="2" type="ORF">I6H06_05255</name>
    <name evidence="3" type="ORF">NFI99_11655</name>
</gene>
<reference evidence="3" key="2">
    <citation type="submission" date="2022-06" db="EMBL/GenBank/DDBJ databases">
        <title>Draft genome sequence of Burkholderia glumae strain GR20004 isolated from rice panicle showing bacterial panicle blight.</title>
        <authorList>
            <person name="Choi S.Y."/>
            <person name="Lee Y.H."/>
        </authorList>
    </citation>
    <scope>NUCLEOTIDE SEQUENCE</scope>
    <source>
        <strain evidence="3">GR20004</strain>
    </source>
</reference>
<dbReference type="EMBL" id="CP099583">
    <property type="protein sequence ID" value="USS42827.1"/>
    <property type="molecule type" value="Genomic_DNA"/>
</dbReference>
<evidence type="ECO:0000313" key="2">
    <source>
        <dbReference type="EMBL" id="QPQ91128.1"/>
    </source>
</evidence>
<sequence>MNKNDINVVQLVDGLPSQVGEQTVRYRTVRLRETTVADEFAAVELAERVVSIQGKPTLLVSDELYRVAMTLRHVERFECAGLDPIEQKLMTLDMFGRLSPLDLAKIEERCVLVDLAAQLRHALITQADFDAILAGEKEQSVPRTEGQAEAMGDAGASAQPGPAVLADFGAQHAAVATDGAGR</sequence>
<dbReference type="Pfam" id="PF23746">
    <property type="entry name" value="Gp41_Mu"/>
    <property type="match status" value="1"/>
</dbReference>
<name>A0AAP9XYV5_BURGL</name>
<evidence type="ECO:0000256" key="1">
    <source>
        <dbReference type="SAM" id="MobiDB-lite"/>
    </source>
</evidence>
<reference evidence="2 4" key="1">
    <citation type="submission" date="2020-12" db="EMBL/GenBank/DDBJ databases">
        <title>FDA dAtabase for Regulatory Grade micrObial Sequences (FDA-ARGOS): Supporting development and validation of Infectious Disease Dx tests.</title>
        <authorList>
            <person name="Minogue T."/>
            <person name="Wolcott M."/>
            <person name="Wasieloski L."/>
            <person name="Aguilar W."/>
            <person name="Moore D."/>
            <person name="Jaissle J."/>
            <person name="Tallon L."/>
            <person name="Sadzewicz L."/>
            <person name="Zhao X."/>
            <person name="Boylan J."/>
            <person name="Ott S."/>
            <person name="Bowen H."/>
            <person name="Vavikolanu K."/>
            <person name="Mehta A."/>
            <person name="Aluvathingal J."/>
            <person name="Nadendla S."/>
            <person name="Yan Y."/>
            <person name="Sichtig H."/>
        </authorList>
    </citation>
    <scope>NUCLEOTIDE SEQUENCE [LARGE SCALE GENOMIC DNA]</scope>
    <source>
        <strain evidence="2 4">FDAARGOS_949</strain>
    </source>
</reference>
<dbReference type="RefSeq" id="WP_017432229.1">
    <property type="nucleotide sequence ID" value="NZ_CP021075.1"/>
</dbReference>
<accession>A0AAP9XYV5</accession>
<evidence type="ECO:0000313" key="4">
    <source>
        <dbReference type="Proteomes" id="UP000594892"/>
    </source>
</evidence>
<organism evidence="2 4">
    <name type="scientific">Burkholderia glumae</name>
    <name type="common">Pseudomonas glumae</name>
    <dbReference type="NCBI Taxonomy" id="337"/>
    <lineage>
        <taxon>Bacteria</taxon>
        <taxon>Pseudomonadati</taxon>
        <taxon>Pseudomonadota</taxon>
        <taxon>Betaproteobacteria</taxon>
        <taxon>Burkholderiales</taxon>
        <taxon>Burkholderiaceae</taxon>
        <taxon>Burkholderia</taxon>
    </lineage>
</organism>